<evidence type="ECO:0000313" key="2">
    <source>
        <dbReference type="Proteomes" id="UP000270296"/>
    </source>
</evidence>
<evidence type="ECO:0000313" key="3">
    <source>
        <dbReference type="WBParaSite" id="SBAD_0000962201-mRNA-1"/>
    </source>
</evidence>
<reference evidence="1 2" key="2">
    <citation type="submission" date="2018-11" db="EMBL/GenBank/DDBJ databases">
        <authorList>
            <consortium name="Pathogen Informatics"/>
        </authorList>
    </citation>
    <scope>NUCLEOTIDE SEQUENCE [LARGE SCALE GENOMIC DNA]</scope>
</reference>
<keyword evidence="2" id="KW-1185">Reference proteome</keyword>
<sequence length="106" mass="11728">MLSLGTMTTFIGTEGLNTDALKEPIKSLLDKKIFWEIPSSVLSARAVWLGFVMAVNQALPAEMESKRKQVVALILKSLDDENTSVCAVSWNCLVKFLKDIEVNGRL</sequence>
<dbReference type="EMBL" id="UZAM01012543">
    <property type="protein sequence ID" value="VDP22342.1"/>
    <property type="molecule type" value="Genomic_DNA"/>
</dbReference>
<name>A0A183J092_9BILA</name>
<reference evidence="3" key="1">
    <citation type="submission" date="2016-06" db="UniProtKB">
        <authorList>
            <consortium name="WormBaseParasite"/>
        </authorList>
    </citation>
    <scope>IDENTIFICATION</scope>
</reference>
<dbReference type="AlphaFoldDB" id="A0A183J092"/>
<protein>
    <submittedName>
        <fullName evidence="3">Rif1_N domain-containing protein</fullName>
    </submittedName>
</protein>
<gene>
    <name evidence="1" type="ORF">SBAD_LOCUS9290</name>
</gene>
<accession>A0A183J092</accession>
<dbReference type="WBParaSite" id="SBAD_0000962201-mRNA-1">
    <property type="protein sequence ID" value="SBAD_0000962201-mRNA-1"/>
    <property type="gene ID" value="SBAD_0000962201"/>
</dbReference>
<proteinExistence type="predicted"/>
<dbReference type="Proteomes" id="UP000270296">
    <property type="component" value="Unassembled WGS sequence"/>
</dbReference>
<organism evidence="3">
    <name type="scientific">Soboliphyme baturini</name>
    <dbReference type="NCBI Taxonomy" id="241478"/>
    <lineage>
        <taxon>Eukaryota</taxon>
        <taxon>Metazoa</taxon>
        <taxon>Ecdysozoa</taxon>
        <taxon>Nematoda</taxon>
        <taxon>Enoplea</taxon>
        <taxon>Dorylaimia</taxon>
        <taxon>Dioctophymatida</taxon>
        <taxon>Dioctophymatoidea</taxon>
        <taxon>Soboliphymatidae</taxon>
        <taxon>Soboliphyme</taxon>
    </lineage>
</organism>
<evidence type="ECO:0000313" key="1">
    <source>
        <dbReference type="EMBL" id="VDP22342.1"/>
    </source>
</evidence>